<dbReference type="GO" id="GO:1904047">
    <property type="term" value="F:S-adenosyl-L-methionine binding"/>
    <property type="evidence" value="ECO:0007669"/>
    <property type="project" value="TreeGrafter"/>
</dbReference>
<dbReference type="GO" id="GO:0009116">
    <property type="term" value="P:nucleoside metabolic process"/>
    <property type="evidence" value="ECO:0007669"/>
    <property type="project" value="InterPro"/>
</dbReference>
<gene>
    <name evidence="1" type="ORF">G0Q06_06995</name>
</gene>
<organism evidence="1 2">
    <name type="scientific">Oceanipulchritudo coccoides</name>
    <dbReference type="NCBI Taxonomy" id="2706888"/>
    <lineage>
        <taxon>Bacteria</taxon>
        <taxon>Pseudomonadati</taxon>
        <taxon>Verrucomicrobiota</taxon>
        <taxon>Opitutia</taxon>
        <taxon>Puniceicoccales</taxon>
        <taxon>Oceanipulchritudinaceae</taxon>
        <taxon>Oceanipulchritudo</taxon>
    </lineage>
</organism>
<dbReference type="Gene3D" id="3.40.50.1580">
    <property type="entry name" value="Nucleoside phosphorylase domain"/>
    <property type="match status" value="1"/>
</dbReference>
<evidence type="ECO:0000313" key="2">
    <source>
        <dbReference type="Proteomes" id="UP000478417"/>
    </source>
</evidence>
<dbReference type="RefSeq" id="WP_163963872.1">
    <property type="nucleotide sequence ID" value="NZ_JAAGNX010000002.1"/>
</dbReference>
<dbReference type="InterPro" id="IPR049539">
    <property type="entry name" value="SPL"/>
</dbReference>
<dbReference type="EMBL" id="JAAGNX010000002">
    <property type="protein sequence ID" value="NDV62189.1"/>
    <property type="molecule type" value="Genomic_DNA"/>
</dbReference>
<dbReference type="GO" id="GO:0051539">
    <property type="term" value="F:4 iron, 4 sulfur cluster binding"/>
    <property type="evidence" value="ECO:0007669"/>
    <property type="project" value="TreeGrafter"/>
</dbReference>
<protein>
    <recommendedName>
        <fullName evidence="3">Nucleoside phosphorylase domain-containing protein</fullName>
    </recommendedName>
</protein>
<dbReference type="AlphaFoldDB" id="A0A6B2M1V5"/>
<name>A0A6B2M1V5_9BACT</name>
<proteinExistence type="predicted"/>
<dbReference type="SUPFAM" id="SSF53167">
    <property type="entry name" value="Purine and uridine phosphorylases"/>
    <property type="match status" value="1"/>
</dbReference>
<accession>A0A6B2M1V5</accession>
<dbReference type="Proteomes" id="UP000478417">
    <property type="component" value="Unassembled WGS sequence"/>
</dbReference>
<dbReference type="GO" id="GO:0003913">
    <property type="term" value="F:DNA photolyase activity"/>
    <property type="evidence" value="ECO:0007669"/>
    <property type="project" value="TreeGrafter"/>
</dbReference>
<dbReference type="PANTHER" id="PTHR37822">
    <property type="entry name" value="SPORE PHOTOPRODUCT LYASE-RELATED"/>
    <property type="match status" value="1"/>
</dbReference>
<dbReference type="GO" id="GO:0042601">
    <property type="term" value="C:endospore-forming forespore"/>
    <property type="evidence" value="ECO:0007669"/>
    <property type="project" value="TreeGrafter"/>
</dbReference>
<keyword evidence="2" id="KW-1185">Reference proteome</keyword>
<evidence type="ECO:0000313" key="1">
    <source>
        <dbReference type="EMBL" id="NDV62189.1"/>
    </source>
</evidence>
<sequence length="266" mass="29217">MILVTTALPIEAKPLVSRLGLTAIADEAYPVYKGEDYVLVVTGVGALKASAATGWAMARFPGIFAAINAGFCGAAPEVAGLHEWVYISSIRDKASGRLSIPDILQKHPFREAALLTVPTVVKDRIDWNGVVDMEGSGFFEAARKFVSPDQISLIKWVSDPLTGSIHLEETSRAYAEGLDPAVDFIRQWPRFLEGKMDKAPEELVGQVEQRLKLTSTQRHYVRKWASGYLARGGDPGEVYRLLPEAVPASKSQNTRIFESLKNVFKN</sequence>
<comment type="caution">
    <text evidence="1">The sequence shown here is derived from an EMBL/GenBank/DDBJ whole genome shotgun (WGS) entry which is preliminary data.</text>
</comment>
<dbReference type="PANTHER" id="PTHR37822:SF2">
    <property type="entry name" value="SPORE PHOTOPRODUCT LYASE"/>
    <property type="match status" value="1"/>
</dbReference>
<dbReference type="InterPro" id="IPR035994">
    <property type="entry name" value="Nucleoside_phosphorylase_sf"/>
</dbReference>
<evidence type="ECO:0008006" key="3">
    <source>
        <dbReference type="Google" id="ProtNLM"/>
    </source>
</evidence>
<reference evidence="1 2" key="1">
    <citation type="submission" date="2020-02" db="EMBL/GenBank/DDBJ databases">
        <title>Albibacoteraceae fam. nov., the first described family within the subdivision 4 Verrucomicrobia.</title>
        <authorList>
            <person name="Xi F."/>
        </authorList>
    </citation>
    <scope>NUCLEOTIDE SEQUENCE [LARGE SCALE GENOMIC DNA]</scope>
    <source>
        <strain evidence="1 2">CK1056</strain>
    </source>
</reference>